<gene>
    <name evidence="4" type="ORF">KC717_03230</name>
</gene>
<keyword evidence="2" id="KW-0560">Oxidoreductase</keyword>
<dbReference type="InterPro" id="IPR029903">
    <property type="entry name" value="RmlD-like-bd"/>
</dbReference>
<proteinExistence type="inferred from homology"/>
<feature type="domain" description="RmlD-like substrate binding" evidence="3">
    <location>
        <begin position="2"/>
        <end position="134"/>
    </location>
</feature>
<evidence type="ECO:0000313" key="4">
    <source>
        <dbReference type="EMBL" id="MCA9385635.1"/>
    </source>
</evidence>
<organism evidence="4 5">
    <name type="scientific">Candidatus Dojkabacteria bacterium</name>
    <dbReference type="NCBI Taxonomy" id="2099670"/>
    <lineage>
        <taxon>Bacteria</taxon>
        <taxon>Candidatus Dojkabacteria</taxon>
    </lineage>
</organism>
<dbReference type="GO" id="GO:0048269">
    <property type="term" value="C:methionine adenosyltransferase complex"/>
    <property type="evidence" value="ECO:0007669"/>
    <property type="project" value="TreeGrafter"/>
</dbReference>
<dbReference type="PANTHER" id="PTHR10491">
    <property type="entry name" value="DTDP-4-DEHYDRORHAMNOSE REDUCTASE"/>
    <property type="match status" value="1"/>
</dbReference>
<dbReference type="Gene3D" id="3.40.50.720">
    <property type="entry name" value="NAD(P)-binding Rossmann-like Domain"/>
    <property type="match status" value="1"/>
</dbReference>
<dbReference type="AlphaFoldDB" id="A0A955L8K5"/>
<reference evidence="4" key="2">
    <citation type="journal article" date="2021" name="Microbiome">
        <title>Successional dynamics and alternative stable states in a saline activated sludge microbial community over 9 years.</title>
        <authorList>
            <person name="Wang Y."/>
            <person name="Ye J."/>
            <person name="Ju F."/>
            <person name="Liu L."/>
            <person name="Boyd J.A."/>
            <person name="Deng Y."/>
            <person name="Parks D.H."/>
            <person name="Jiang X."/>
            <person name="Yin X."/>
            <person name="Woodcroft B.J."/>
            <person name="Tyson G.W."/>
            <person name="Hugenholtz P."/>
            <person name="Polz M.F."/>
            <person name="Zhang T."/>
        </authorList>
    </citation>
    <scope>NUCLEOTIDE SEQUENCE</scope>
    <source>
        <strain evidence="4">HKST-UBA11</strain>
    </source>
</reference>
<dbReference type="EMBL" id="JAGQLH010000032">
    <property type="protein sequence ID" value="MCA9385635.1"/>
    <property type="molecule type" value="Genomic_DNA"/>
</dbReference>
<accession>A0A955L8K5</accession>
<name>A0A955L8K5_9BACT</name>
<dbReference type="GO" id="GO:0006556">
    <property type="term" value="P:S-adenosylmethionine biosynthetic process"/>
    <property type="evidence" value="ECO:0007669"/>
    <property type="project" value="TreeGrafter"/>
</dbReference>
<dbReference type="Pfam" id="PF04321">
    <property type="entry name" value="RmlD_sub_bind"/>
    <property type="match status" value="1"/>
</dbReference>
<keyword evidence="2" id="KW-0521">NADP</keyword>
<comment type="caution">
    <text evidence="4">The sequence shown here is derived from an EMBL/GenBank/DDBJ whole genome shotgun (WGS) entry which is preliminary data.</text>
</comment>
<dbReference type="SUPFAM" id="SSF51735">
    <property type="entry name" value="NAD(P)-binding Rossmann-fold domains"/>
    <property type="match status" value="1"/>
</dbReference>
<comment type="similarity">
    <text evidence="1 2">Belongs to the dTDP-4-dehydrorhamnose reductase family.</text>
</comment>
<dbReference type="GO" id="GO:0048270">
    <property type="term" value="F:methionine adenosyltransferase regulator activity"/>
    <property type="evidence" value="ECO:0007669"/>
    <property type="project" value="TreeGrafter"/>
</dbReference>
<evidence type="ECO:0000259" key="3">
    <source>
        <dbReference type="Pfam" id="PF04321"/>
    </source>
</evidence>
<reference evidence="4" key="1">
    <citation type="submission" date="2020-04" db="EMBL/GenBank/DDBJ databases">
        <authorList>
            <person name="Zhang T."/>
        </authorList>
    </citation>
    <scope>NUCLEOTIDE SEQUENCE</scope>
    <source>
        <strain evidence="4">HKST-UBA11</strain>
    </source>
</reference>
<protein>
    <recommendedName>
        <fullName evidence="2">dTDP-4-dehydrorhamnose reductase</fullName>
        <ecNumber evidence="2">1.1.1.133</ecNumber>
    </recommendedName>
</protein>
<sequence length="276" mass="31283">MKYLIFGKGYIGTKFLEKLGPSAVITSTDIGNISEVETIIATEKPDIVINAAGKTGKPNIDWCEDHKKETLYSNVTGPLVLSKVCIEHQIRMVHIGSGCIYQGGSEDTYSETDKPDPNQIPSFYSKTKAWSEEMLSYFPLLQVRLRMPIDENPQPRNLLWKITHYEKIISVPNSISVIPDFVEATLKLITMEKTGIYNVVNPGHITHAEILDMYKKYIDSNFEYELFSLKELEAVTKAGRSNCVLSTKKLEDEGIVLPEIHERLPEILQDYKKNLL</sequence>
<dbReference type="InterPro" id="IPR005913">
    <property type="entry name" value="dTDP_dehydrorham_reduct"/>
</dbReference>
<evidence type="ECO:0000256" key="1">
    <source>
        <dbReference type="ARBA" id="ARBA00010944"/>
    </source>
</evidence>
<dbReference type="InterPro" id="IPR036291">
    <property type="entry name" value="NAD(P)-bd_dom_sf"/>
</dbReference>
<comment type="pathway">
    <text evidence="2">Carbohydrate biosynthesis; dTDP-L-rhamnose biosynthesis.</text>
</comment>
<comment type="function">
    <text evidence="2">Catalyzes the reduction of dTDP-6-deoxy-L-lyxo-4-hexulose to yield dTDP-L-rhamnose.</text>
</comment>
<dbReference type="PANTHER" id="PTHR10491:SF4">
    <property type="entry name" value="METHIONINE ADENOSYLTRANSFERASE 2 SUBUNIT BETA"/>
    <property type="match status" value="1"/>
</dbReference>
<dbReference type="EC" id="1.1.1.133" evidence="2"/>
<dbReference type="GO" id="GO:0008831">
    <property type="term" value="F:dTDP-4-dehydrorhamnose reductase activity"/>
    <property type="evidence" value="ECO:0007669"/>
    <property type="project" value="UniProtKB-EC"/>
</dbReference>
<evidence type="ECO:0000313" key="5">
    <source>
        <dbReference type="Proteomes" id="UP000754563"/>
    </source>
</evidence>
<dbReference type="Proteomes" id="UP000754563">
    <property type="component" value="Unassembled WGS sequence"/>
</dbReference>
<evidence type="ECO:0000256" key="2">
    <source>
        <dbReference type="RuleBase" id="RU364082"/>
    </source>
</evidence>